<dbReference type="STRING" id="1507870.A0A1V8TA96"/>
<dbReference type="GO" id="GO:0007129">
    <property type="term" value="P:homologous chromosome pairing at meiosis"/>
    <property type="evidence" value="ECO:0007669"/>
    <property type="project" value="TreeGrafter"/>
</dbReference>
<dbReference type="Gene3D" id="1.10.10.10">
    <property type="entry name" value="Winged helix-like DNA-binding domain superfamily/Winged helix DNA-binding domain"/>
    <property type="match status" value="1"/>
</dbReference>
<name>A0A1V8TA96_9PEZI</name>
<dbReference type="Pfam" id="PF07106">
    <property type="entry name" value="WHD_TBPIP"/>
    <property type="match status" value="1"/>
</dbReference>
<dbReference type="AlphaFoldDB" id="A0A1V8TA96"/>
<evidence type="ECO:0000256" key="1">
    <source>
        <dbReference type="ARBA" id="ARBA00004123"/>
    </source>
</evidence>
<keyword evidence="5" id="KW-0469">Meiosis</keyword>
<dbReference type="OrthoDB" id="272266at2759"/>
<dbReference type="InterPro" id="IPR010776">
    <property type="entry name" value="Hop2_WH_dom"/>
</dbReference>
<keyword evidence="4" id="KW-0539">Nucleus</keyword>
<dbReference type="GO" id="GO:0003690">
    <property type="term" value="F:double-stranded DNA binding"/>
    <property type="evidence" value="ECO:0007669"/>
    <property type="project" value="TreeGrafter"/>
</dbReference>
<keyword evidence="3" id="KW-0233">DNA recombination</keyword>
<dbReference type="InterPro" id="IPR036388">
    <property type="entry name" value="WH-like_DNA-bd_sf"/>
</dbReference>
<sequence>MAPTKKEAAADKETKLTLEQSSALILDYLRKTNRPYSATDISTNLKNRVTKTAAAKLLKDMHERSKIEGRAAGKQIVYHVIQQTPEEGAVEALKVMEEETVKLKDDTANLKLQEKALRNTLREGATVVPLAELKGDISVLGTEKAEIEARLEKLKGGNVKPVSPVSLEEREEIAKQHKLFSKTATARRRICVELWKDITGLECVSEEEAENLRERFDLPF</sequence>
<evidence type="ECO:0000259" key="6">
    <source>
        <dbReference type="Pfam" id="PF07106"/>
    </source>
</evidence>
<gene>
    <name evidence="7" type="ORF">B0A48_06942</name>
</gene>
<comment type="subcellular location">
    <subcellularLocation>
        <location evidence="1">Nucleus</location>
    </subcellularLocation>
</comment>
<dbReference type="PANTHER" id="PTHR15938">
    <property type="entry name" value="TBP-1 INTERACTING PROTEIN"/>
    <property type="match status" value="1"/>
</dbReference>
<evidence type="ECO:0000313" key="7">
    <source>
        <dbReference type="EMBL" id="OQO08148.1"/>
    </source>
</evidence>
<accession>A0A1V8TA96</accession>
<dbReference type="GO" id="GO:0010774">
    <property type="term" value="P:meiotic strand invasion involved in reciprocal meiotic recombination"/>
    <property type="evidence" value="ECO:0007669"/>
    <property type="project" value="TreeGrafter"/>
</dbReference>
<evidence type="ECO:0000313" key="8">
    <source>
        <dbReference type="Proteomes" id="UP000192596"/>
    </source>
</evidence>
<comment type="caution">
    <text evidence="7">The sequence shown here is derived from an EMBL/GenBank/DDBJ whole genome shotgun (WGS) entry which is preliminary data.</text>
</comment>
<dbReference type="GO" id="GO:0000794">
    <property type="term" value="C:condensed nuclear chromosome"/>
    <property type="evidence" value="ECO:0007669"/>
    <property type="project" value="TreeGrafter"/>
</dbReference>
<protein>
    <recommendedName>
        <fullName evidence="6">Homologous-pairing protein 2 winged helix domain-containing protein</fullName>
    </recommendedName>
</protein>
<dbReference type="GO" id="GO:0120230">
    <property type="term" value="F:recombinase activator activity"/>
    <property type="evidence" value="ECO:0007669"/>
    <property type="project" value="TreeGrafter"/>
</dbReference>
<proteinExistence type="inferred from homology"/>
<feature type="domain" description="Homologous-pairing protein 2 winged helix" evidence="6">
    <location>
        <begin position="22"/>
        <end position="79"/>
    </location>
</feature>
<keyword evidence="8" id="KW-1185">Reference proteome</keyword>
<dbReference type="PANTHER" id="PTHR15938:SF0">
    <property type="entry name" value="HOMOLOGOUS-PAIRING PROTEIN 2 HOMOLOG"/>
    <property type="match status" value="1"/>
</dbReference>
<dbReference type="InParanoid" id="A0A1V8TA96"/>
<evidence type="ECO:0000256" key="5">
    <source>
        <dbReference type="ARBA" id="ARBA00023254"/>
    </source>
</evidence>
<dbReference type="GO" id="GO:0000709">
    <property type="term" value="P:meiotic joint molecule formation"/>
    <property type="evidence" value="ECO:0007669"/>
    <property type="project" value="TreeGrafter"/>
</dbReference>
<dbReference type="FunCoup" id="A0A1V8TA96">
    <property type="interactions" value="413"/>
</dbReference>
<dbReference type="GO" id="GO:0120231">
    <property type="term" value="C:DNA recombinase auxiliary factor complex"/>
    <property type="evidence" value="ECO:0007669"/>
    <property type="project" value="TreeGrafter"/>
</dbReference>
<comment type="similarity">
    <text evidence="2">Belongs to the HOP2 family.</text>
</comment>
<evidence type="ECO:0000256" key="4">
    <source>
        <dbReference type="ARBA" id="ARBA00023242"/>
    </source>
</evidence>
<dbReference type="Proteomes" id="UP000192596">
    <property type="component" value="Unassembled WGS sequence"/>
</dbReference>
<evidence type="ECO:0000256" key="2">
    <source>
        <dbReference type="ARBA" id="ARBA00007922"/>
    </source>
</evidence>
<evidence type="ECO:0000256" key="3">
    <source>
        <dbReference type="ARBA" id="ARBA00023172"/>
    </source>
</evidence>
<reference evidence="8" key="1">
    <citation type="submission" date="2017-03" db="EMBL/GenBank/DDBJ databases">
        <title>Genomes of endolithic fungi from Antarctica.</title>
        <authorList>
            <person name="Coleine C."/>
            <person name="Masonjones S."/>
            <person name="Stajich J.E."/>
        </authorList>
    </citation>
    <scope>NUCLEOTIDE SEQUENCE [LARGE SCALE GENOMIC DNA]</scope>
    <source>
        <strain evidence="8">CCFEE 5527</strain>
    </source>
</reference>
<dbReference type="EMBL" id="NAJO01000013">
    <property type="protein sequence ID" value="OQO08148.1"/>
    <property type="molecule type" value="Genomic_DNA"/>
</dbReference>
<organism evidence="7 8">
    <name type="scientific">Cryoendolithus antarcticus</name>
    <dbReference type="NCBI Taxonomy" id="1507870"/>
    <lineage>
        <taxon>Eukaryota</taxon>
        <taxon>Fungi</taxon>
        <taxon>Dikarya</taxon>
        <taxon>Ascomycota</taxon>
        <taxon>Pezizomycotina</taxon>
        <taxon>Dothideomycetes</taxon>
        <taxon>Dothideomycetidae</taxon>
        <taxon>Cladosporiales</taxon>
        <taxon>Cladosporiaceae</taxon>
        <taxon>Cryoendolithus</taxon>
    </lineage>
</organism>